<gene>
    <name evidence="4" type="ORF">F53441_6625</name>
</gene>
<name>A0A8H4KI27_9HYPO</name>
<dbReference type="EMBL" id="JAADJG010000253">
    <property type="protein sequence ID" value="KAF4450191.1"/>
    <property type="molecule type" value="Genomic_DNA"/>
</dbReference>
<evidence type="ECO:0000256" key="1">
    <source>
        <dbReference type="ARBA" id="ARBA00023242"/>
    </source>
</evidence>
<dbReference type="InterPro" id="IPR007219">
    <property type="entry name" value="XnlR_reg_dom"/>
</dbReference>
<dbReference type="InterPro" id="IPR050987">
    <property type="entry name" value="AtrR-like"/>
</dbReference>
<dbReference type="GO" id="GO:0003677">
    <property type="term" value="F:DNA binding"/>
    <property type="evidence" value="ECO:0007669"/>
    <property type="project" value="InterPro"/>
</dbReference>
<feature type="region of interest" description="Disordered" evidence="2">
    <location>
        <begin position="234"/>
        <end position="258"/>
    </location>
</feature>
<feature type="compositionally biased region" description="Polar residues" evidence="2">
    <location>
        <begin position="1620"/>
        <end position="1637"/>
    </location>
</feature>
<evidence type="ECO:0000256" key="2">
    <source>
        <dbReference type="SAM" id="MobiDB-lite"/>
    </source>
</evidence>
<dbReference type="PANTHER" id="PTHR46910:SF25">
    <property type="entry name" value="ABC-TRANSPORTER-REGULATING TRANSCRIPTION FACTOR"/>
    <property type="match status" value="1"/>
</dbReference>
<keyword evidence="5" id="KW-1185">Reference proteome</keyword>
<dbReference type="PANTHER" id="PTHR46910">
    <property type="entry name" value="TRANSCRIPTION FACTOR PDR1"/>
    <property type="match status" value="1"/>
</dbReference>
<dbReference type="Gene3D" id="1.25.40.10">
    <property type="entry name" value="Tetratricopeptide repeat domain"/>
    <property type="match status" value="1"/>
</dbReference>
<comment type="caution">
    <text evidence="4">The sequence shown here is derived from an EMBL/GenBank/DDBJ whole genome shotgun (WGS) entry which is preliminary data.</text>
</comment>
<dbReference type="InterPro" id="IPR027417">
    <property type="entry name" value="P-loop_NTPase"/>
</dbReference>
<dbReference type="SUPFAM" id="SSF52540">
    <property type="entry name" value="P-loop containing nucleoside triphosphate hydrolases"/>
    <property type="match status" value="1"/>
</dbReference>
<protein>
    <recommendedName>
        <fullName evidence="3">Xylanolytic transcriptional activator regulatory domain-containing protein</fullName>
    </recommendedName>
</protein>
<organism evidence="4 5">
    <name type="scientific">Fusarium austroafricanum</name>
    <dbReference type="NCBI Taxonomy" id="2364996"/>
    <lineage>
        <taxon>Eukaryota</taxon>
        <taxon>Fungi</taxon>
        <taxon>Dikarya</taxon>
        <taxon>Ascomycota</taxon>
        <taxon>Pezizomycotina</taxon>
        <taxon>Sordariomycetes</taxon>
        <taxon>Hypocreomycetidae</taxon>
        <taxon>Hypocreales</taxon>
        <taxon>Nectriaceae</taxon>
        <taxon>Fusarium</taxon>
        <taxon>Fusarium concolor species complex</taxon>
    </lineage>
</organism>
<dbReference type="GO" id="GO:0003700">
    <property type="term" value="F:DNA-binding transcription factor activity"/>
    <property type="evidence" value="ECO:0007669"/>
    <property type="project" value="InterPro"/>
</dbReference>
<dbReference type="Proteomes" id="UP000605986">
    <property type="component" value="Unassembled WGS sequence"/>
</dbReference>
<dbReference type="OrthoDB" id="194358at2759"/>
<dbReference type="GO" id="GO:0008270">
    <property type="term" value="F:zinc ion binding"/>
    <property type="evidence" value="ECO:0007669"/>
    <property type="project" value="InterPro"/>
</dbReference>
<dbReference type="GO" id="GO:0006351">
    <property type="term" value="P:DNA-templated transcription"/>
    <property type="evidence" value="ECO:0007669"/>
    <property type="project" value="InterPro"/>
</dbReference>
<dbReference type="Gene3D" id="3.40.50.300">
    <property type="entry name" value="P-loop containing nucleotide triphosphate hydrolases"/>
    <property type="match status" value="1"/>
</dbReference>
<dbReference type="CDD" id="cd12148">
    <property type="entry name" value="fungal_TF_MHR"/>
    <property type="match status" value="1"/>
</dbReference>
<evidence type="ECO:0000259" key="3">
    <source>
        <dbReference type="Pfam" id="PF04082"/>
    </source>
</evidence>
<reference evidence="4" key="1">
    <citation type="submission" date="2020-01" db="EMBL/GenBank/DDBJ databases">
        <title>Identification and distribution of gene clusters putatively required for synthesis of sphingolipid metabolism inhibitors in phylogenetically diverse species of the filamentous fungus Fusarium.</title>
        <authorList>
            <person name="Kim H.-S."/>
            <person name="Busman M."/>
            <person name="Brown D.W."/>
            <person name="Divon H."/>
            <person name="Uhlig S."/>
            <person name="Proctor R.H."/>
        </authorList>
    </citation>
    <scope>NUCLEOTIDE SEQUENCE</scope>
    <source>
        <strain evidence="4">NRRL 53441</strain>
    </source>
</reference>
<keyword evidence="1" id="KW-0539">Nucleus</keyword>
<sequence length="1637" mass="185126">MWNQATTLPCLGVSPQFPAGAIMANTGKLELPAMHEVLPALERYFDHYNLYMPLFDKAVFIRMTIDWYSAHPKQSLVPWAAINVVLAITYRVIDDKFIDDPVLARCIRNFQSVATELMAWSDDLLGLQVLLGMVILFQGTTNPQLAIVLIGSAIRLAQSMGLPSAKTTDDTAVSIQRRRVFWIAYILDKVHEIPVGTTKEQYLGFVKHLCTAPKKKSSKFHSFTRHFRNKSKCKPTFPALDDEAEPPSTSKDEVEQDELLENQGEPSQLIDKGWAETTFCLQNGQPVGTISFLNKESKDEALGRHSKDFTSHWKNWIVEDNFKGTTILYQEPKIEDVKVDICAVHGLGGNAIDTWTAKNGRMWLRDFLPVSPQFQNSRIMTFGYDSDLTDKSTVMELENWAETLLLSLSEVRTADKAMARLHLTHDCKGITLSQCGILFLATPHNGSTKADWNNFLVATAHAIGGVRSETVSILKSFNTASVWDTSAFLNLSPCPPFRCYAEGLKMRVKGTNQHASATLGKNQASMIMDVDHSSICKFNSRLGAFVTINAALYELFTEVTIGGIQQPQKERRTFGHPRFLAHAYPPDRDFWWEGTQLNEVQHQITSQRPFFGRSEELKTLESSLATQNKHPKLTVIKGIAGIGKTELLLQFAATQRGRRNVFFLAAPAHDSATIQNVLADLSNRIGADMIDNPEMNQERWRDASVSERIQIFTSWLGHVCNKESLFIIDDIEAFGYSSIPTILQYPAQHAIISTRDSNFIRTDREFREFRLPPLGNEDTVRILQNTLNSLSSSVPLRELGSIAHRVQGHPLAARNAIPFIMDRLSTYEDPIAAFLDLFESHDLEERRLFLEFSFEGRSLWGAFDTSLERLKLQENQRNAVKLMQVLPYLRSDSDCMDDVLKMDKRWLRDCEEDFPDISILKSGYAVISTWLSKLRGVSFYVWSDSFSPSKTLDFHPLISQYMLLHVDEQTRIRLMSQVLHLFHRIESRGADRGSQVKPHVLQCLQICQGLGISLTSLGLPEDITQWVEKFPEEMGENPFADPIEPCHSMVDEFVEICMKTKERLQRQDNSIPDESTSYIMIMDCKRAYRKVRGLIEEDKGVPDSLKPILEDAITVLEDMVRLHSIYPEFISELDDFREKLRENGVGYFETRIEVQSTADEIVLAQERISIFLHAFPSNNTEILGEEMISRLMDVAKNSILPLLLSITDEDIEDWLVPRDLKGRLPFLFSLFEFLYQMVDALGIHYPLIPLSLPKHIFRIVWNDTPHKSIAFCKPIAEYFHAITTGAHGLLQFSFKSPHKTNERSNAMIGNTITMHLTNETMLANVPIPTEFWRPISPTNPSTMEYFAATSFWSPSQLASLGRPLLDTVDTRALHGLLLSRRKEYKEAAKILDATTMDIISQYGGTSMQLGIVTAELANCYNILRKESLAEACVRKTLDLRDPSLSNRRDGLYLRLTLADSFIGRANYGEAVPLLQKIIDDSDAPATFRMMGALRLAKSRRRMHEEAQKAFEPNSPLCTSLPLINDIPEVLMVEYVEEMACNISSVPLTAVGGPTKTEELIQSVNSRLSKQSSITSSPSWESYKKTQENYLTRMAKKINPVSVQGKNNHTLHDEPDDVDTPASSHIAPQQTSLNVRGI</sequence>
<proteinExistence type="predicted"/>
<feature type="domain" description="Xylanolytic transcriptional activator regulatory" evidence="3">
    <location>
        <begin position="41"/>
        <end position="193"/>
    </location>
</feature>
<feature type="region of interest" description="Disordered" evidence="2">
    <location>
        <begin position="1601"/>
        <end position="1637"/>
    </location>
</feature>
<accession>A0A8H4KI27</accession>
<dbReference type="Pfam" id="PF04082">
    <property type="entry name" value="Fungal_trans"/>
    <property type="match status" value="1"/>
</dbReference>
<evidence type="ECO:0000313" key="5">
    <source>
        <dbReference type="Proteomes" id="UP000605986"/>
    </source>
</evidence>
<dbReference type="InterPro" id="IPR011990">
    <property type="entry name" value="TPR-like_helical_dom_sf"/>
</dbReference>
<evidence type="ECO:0000313" key="4">
    <source>
        <dbReference type="EMBL" id="KAF4450191.1"/>
    </source>
</evidence>